<dbReference type="OrthoDB" id="14181at10239"/>
<evidence type="ECO:0000256" key="3">
    <source>
        <dbReference type="ARBA" id="ARBA00022491"/>
    </source>
</evidence>
<evidence type="ECO:0000256" key="4">
    <source>
        <dbReference type="ARBA" id="ARBA00022845"/>
    </source>
</evidence>
<gene>
    <name evidence="5" type="ORF">pf16_131</name>
</gene>
<dbReference type="InterPro" id="IPR036516">
    <property type="entry name" value="Transl_repress_RegA_sf"/>
</dbReference>
<name>A0A1S5R409_9CAUD</name>
<dbReference type="Proteomes" id="UP000225821">
    <property type="component" value="Segment"/>
</dbReference>
<evidence type="ECO:0000256" key="1">
    <source>
        <dbReference type="ARBA" id="ARBA00003563"/>
    </source>
</evidence>
<evidence type="ECO:0000256" key="2">
    <source>
        <dbReference type="ARBA" id="ARBA00017936"/>
    </source>
</evidence>
<dbReference type="Pfam" id="PF01818">
    <property type="entry name" value="Translat_reg"/>
    <property type="match status" value="1"/>
</dbReference>
<proteinExistence type="predicted"/>
<dbReference type="EMBL" id="KU873925">
    <property type="protein sequence ID" value="AND75054.1"/>
    <property type="molecule type" value="Genomic_DNA"/>
</dbReference>
<comment type="function">
    <text evidence="1">Controls the translation of a number of proteins (such as regA itself, rIIB and at least 35 others) by binding to their mRNA.</text>
</comment>
<protein>
    <recommendedName>
        <fullName evidence="2">Translation repressor protein</fullName>
    </recommendedName>
</protein>
<keyword evidence="4" id="KW-0810">Translation regulation</keyword>
<keyword evidence="6" id="KW-1185">Reference proteome</keyword>
<accession>A0A1S5R409</accession>
<dbReference type="Gene3D" id="3.30.70.650">
    <property type="entry name" value="Translation repressor RegA"/>
    <property type="match status" value="1"/>
</dbReference>
<dbReference type="SUPFAM" id="SSF55064">
    <property type="entry name" value="Translational regulator protein regA"/>
    <property type="match status" value="1"/>
</dbReference>
<dbReference type="GO" id="GO:0003723">
    <property type="term" value="F:RNA binding"/>
    <property type="evidence" value="ECO:0007669"/>
    <property type="project" value="InterPro"/>
</dbReference>
<evidence type="ECO:0000313" key="6">
    <source>
        <dbReference type="Proteomes" id="UP000225821"/>
    </source>
</evidence>
<evidence type="ECO:0000313" key="5">
    <source>
        <dbReference type="EMBL" id="AND75054.1"/>
    </source>
</evidence>
<organism evidence="5 6">
    <name type="scientific">Pseudomonas phage pf16</name>
    <dbReference type="NCBI Taxonomy" id="1815630"/>
    <lineage>
        <taxon>Viruses</taxon>
        <taxon>Duplodnaviria</taxon>
        <taxon>Heunggongvirae</taxon>
        <taxon>Uroviricota</taxon>
        <taxon>Caudoviricetes</taxon>
        <taxon>Chakrabartyvirus</taxon>
        <taxon>Chakrabartyvirus pf16</taxon>
    </lineage>
</organism>
<keyword evidence="3" id="KW-0678">Repressor</keyword>
<dbReference type="InterPro" id="IPR002702">
    <property type="entry name" value="Transl_repress_RegA"/>
</dbReference>
<sequence>MVEIELLGEEGFRKVKETLTRIGLSSSNEKILTQSAHILHRRGQYFICHFKELLALDGLRTDLSQDDIARRNRIVQMLVEWKLVKVVNPEKLTPMGSPNVVKVIKYAEKDEWELRKKYTIGPKPQREYAQ</sequence>
<reference evidence="5 6" key="1">
    <citation type="submission" date="2016-03" db="EMBL/GenBank/DDBJ databases">
        <title>Characterisation of pf16 and phiPMW: Two novel phages infecting Pseudomonas putida PpG1.</title>
        <authorList>
            <person name="Magill D.J."/>
            <person name="Krylov V.N."/>
            <person name="Shaburova O.V."/>
            <person name="Allen C.C.R."/>
            <person name="McGrath J.W."/>
            <person name="Quinn J.P."/>
            <person name="Kulakov L.A."/>
        </authorList>
    </citation>
    <scope>NUCLEOTIDE SEQUENCE [LARGE SCALE GENOMIC DNA]</scope>
</reference>